<accession>A0A2B4R6F8</accession>
<feature type="coiled-coil region" evidence="6">
    <location>
        <begin position="499"/>
        <end position="526"/>
    </location>
</feature>
<keyword evidence="12" id="KW-1185">Reference proteome</keyword>
<comment type="cofactor">
    <cofactor evidence="1">
        <name>a divalent metal cation</name>
        <dbReference type="ChEBI" id="CHEBI:60240"/>
    </cofactor>
</comment>
<evidence type="ECO:0000256" key="2">
    <source>
        <dbReference type="ARBA" id="ARBA00022723"/>
    </source>
</evidence>
<protein>
    <recommendedName>
        <fullName evidence="13">THAP-type domain-containing protein</fullName>
    </recommendedName>
</protein>
<evidence type="ECO:0000313" key="11">
    <source>
        <dbReference type="EMBL" id="PFX12746.1"/>
    </source>
</evidence>
<dbReference type="AlphaFoldDB" id="A0A2B4R6F8"/>
<feature type="domain" description="Transposase Helix-turn-helix" evidence="10">
    <location>
        <begin position="560"/>
        <end position="610"/>
    </location>
</feature>
<proteinExistence type="predicted"/>
<dbReference type="Pfam" id="PF13359">
    <property type="entry name" value="DDE_Tnp_4"/>
    <property type="match status" value="1"/>
</dbReference>
<evidence type="ECO:0008006" key="13">
    <source>
        <dbReference type="Google" id="ProtNLM"/>
    </source>
</evidence>
<gene>
    <name evidence="11" type="ORF">AWC38_SpisGene23250</name>
</gene>
<feature type="domain" description="THAP-type" evidence="8">
    <location>
        <begin position="340"/>
        <end position="374"/>
    </location>
</feature>
<dbReference type="PANTHER" id="PTHR23080">
    <property type="entry name" value="THAP DOMAIN PROTEIN"/>
    <property type="match status" value="1"/>
</dbReference>
<evidence type="ECO:0000259" key="9">
    <source>
        <dbReference type="Pfam" id="PF13359"/>
    </source>
</evidence>
<feature type="domain" description="DDE Tnp4" evidence="9">
    <location>
        <begin position="641"/>
        <end position="808"/>
    </location>
</feature>
<evidence type="ECO:0000256" key="3">
    <source>
        <dbReference type="ARBA" id="ARBA00022771"/>
    </source>
</evidence>
<evidence type="ECO:0000256" key="1">
    <source>
        <dbReference type="ARBA" id="ARBA00001968"/>
    </source>
</evidence>
<evidence type="ECO:0000259" key="10">
    <source>
        <dbReference type="Pfam" id="PF13613"/>
    </source>
</evidence>
<dbReference type="Proteomes" id="UP000225706">
    <property type="component" value="Unassembled WGS sequence"/>
</dbReference>
<evidence type="ECO:0000313" key="12">
    <source>
        <dbReference type="Proteomes" id="UP000225706"/>
    </source>
</evidence>
<dbReference type="GO" id="GO:0003677">
    <property type="term" value="F:DNA binding"/>
    <property type="evidence" value="ECO:0007669"/>
    <property type="project" value="UniProtKB-KW"/>
</dbReference>
<evidence type="ECO:0000256" key="4">
    <source>
        <dbReference type="ARBA" id="ARBA00022833"/>
    </source>
</evidence>
<feature type="compositionally biased region" description="Low complexity" evidence="7">
    <location>
        <begin position="435"/>
        <end position="446"/>
    </location>
</feature>
<evidence type="ECO:0000256" key="7">
    <source>
        <dbReference type="SAM" id="MobiDB-lite"/>
    </source>
</evidence>
<organism evidence="11 12">
    <name type="scientific">Stylophora pistillata</name>
    <name type="common">Smooth cauliflower coral</name>
    <dbReference type="NCBI Taxonomy" id="50429"/>
    <lineage>
        <taxon>Eukaryota</taxon>
        <taxon>Metazoa</taxon>
        <taxon>Cnidaria</taxon>
        <taxon>Anthozoa</taxon>
        <taxon>Hexacorallia</taxon>
        <taxon>Scleractinia</taxon>
        <taxon>Astrocoeniina</taxon>
        <taxon>Pocilloporidae</taxon>
        <taxon>Stylophora</taxon>
    </lineage>
</organism>
<keyword evidence="6" id="KW-0175">Coiled coil</keyword>
<keyword evidence="5" id="KW-0238">DNA-binding</keyword>
<dbReference type="Pfam" id="PF05485">
    <property type="entry name" value="THAP"/>
    <property type="match status" value="1"/>
</dbReference>
<dbReference type="Pfam" id="PF13613">
    <property type="entry name" value="HTH_Tnp_4"/>
    <property type="match status" value="1"/>
</dbReference>
<keyword evidence="3" id="KW-0863">Zinc-finger</keyword>
<name>A0A2B4R6F8_STYPI</name>
<evidence type="ECO:0000256" key="6">
    <source>
        <dbReference type="SAM" id="Coils"/>
    </source>
</evidence>
<sequence length="817" mass="91637">MEVFKQRAYFAAVGLDGGLYVCDLSSFEVDQLLKNNSESCRGIKRLCEFEDGIAFIASGDRMVKFFSPPEKNVKTLMGSGQEGASEGMDETRSFTQAHGICSKERTLFMSDVATGYIKLASGVSGADPGFQKGGWMADGGSTRHLGNYPQDPGNEVAIKPEHRLSTWVDEEDDKSIHNHREDAETSTSLNDSDVYFVSKESCRTEIAGNLRQQRSRYIARKNGATSTKLPKFLKITQLNFYASAAIILSGDVCPQPGPLNQVDFDVPSFSIKANGLSTAHLNVRSLTGKIDQLNLVMSSNKGSDIWTFWETRHSNSIQDEETHIPDTIVHNGEETERLSTERRKRWFKNIHRSDKDLTEKKAETTRVCSAHFVSGKPSDLYDKNNVDWAPTVNMGHSNIKDPAAAASRGSRAEKRAKISIQPVKNKRAKKKSEVTTESTDTSSASSHDFDNYFHDIPLQEYVSQDSDLDKGCQFHVATLEASVQTTETIIDLHNKDEYTRNLQCELSELKQKLLDAQLNMETFQNNNEKTQFYTGLPNFFMLIQVYHLVLPYIKSTSTNALTPFQELLLVLIRVRLNVPLQDLAYRFQIASSTAGRIFDRWSEVLSDRLGFLIHWPDRDQLRATMPSVFQKNFGNKVSVIIDCFEVFIERPSSLIARAMTWSNYKHHNTVKFLIGITPQGSISFISKAWGGRVSDKYLTENCGILRKLLPGDIVLADRGFDIADSVALQQAKLHIPAFTRGKKQLSAIEVETTRKIANVRIHVERVIGLARRKYTILQSILPITLLKAKSGKQASIDRIAKLCCALTNLSDSIVPFE</sequence>
<feature type="region of interest" description="Disordered" evidence="7">
    <location>
        <begin position="391"/>
        <end position="446"/>
    </location>
</feature>
<reference evidence="12" key="1">
    <citation type="journal article" date="2017" name="bioRxiv">
        <title>Comparative analysis of the genomes of Stylophora pistillata and Acropora digitifera provides evidence for extensive differences between species of corals.</title>
        <authorList>
            <person name="Voolstra C.R."/>
            <person name="Li Y."/>
            <person name="Liew Y.J."/>
            <person name="Baumgarten S."/>
            <person name="Zoccola D."/>
            <person name="Flot J.-F."/>
            <person name="Tambutte S."/>
            <person name="Allemand D."/>
            <person name="Aranda M."/>
        </authorList>
    </citation>
    <scope>NUCLEOTIDE SEQUENCE [LARGE SCALE GENOMIC DNA]</scope>
</reference>
<dbReference type="OrthoDB" id="5986077at2759"/>
<evidence type="ECO:0000259" key="8">
    <source>
        <dbReference type="Pfam" id="PF05485"/>
    </source>
</evidence>
<keyword evidence="2" id="KW-0479">Metal-binding</keyword>
<keyword evidence="4" id="KW-0862">Zinc</keyword>
<comment type="caution">
    <text evidence="11">The sequence shown here is derived from an EMBL/GenBank/DDBJ whole genome shotgun (WGS) entry which is preliminary data.</text>
</comment>
<dbReference type="EMBL" id="LSMT01001207">
    <property type="protein sequence ID" value="PFX12746.1"/>
    <property type="molecule type" value="Genomic_DNA"/>
</dbReference>
<evidence type="ECO:0000256" key="5">
    <source>
        <dbReference type="ARBA" id="ARBA00023125"/>
    </source>
</evidence>
<dbReference type="InterPro" id="IPR027805">
    <property type="entry name" value="Transposase_HTH_dom"/>
</dbReference>
<dbReference type="InterPro" id="IPR006612">
    <property type="entry name" value="THAP_Znf"/>
</dbReference>
<dbReference type="GO" id="GO:0008270">
    <property type="term" value="F:zinc ion binding"/>
    <property type="evidence" value="ECO:0007669"/>
    <property type="project" value="UniProtKB-KW"/>
</dbReference>
<dbReference type="InterPro" id="IPR027806">
    <property type="entry name" value="HARBI1_dom"/>
</dbReference>